<keyword evidence="11 13" id="KW-0862">Zinc</keyword>
<evidence type="ECO:0000256" key="3">
    <source>
        <dbReference type="ARBA" id="ARBA00008290"/>
    </source>
</evidence>
<keyword evidence="8 13" id="KW-0645">Protease</keyword>
<dbReference type="EC" id="3.4.11.21" evidence="5"/>
<dbReference type="PANTHER" id="PTHR28570">
    <property type="entry name" value="ASPARTYL AMINOPEPTIDASE"/>
    <property type="match status" value="1"/>
</dbReference>
<gene>
    <name evidence="14" type="primary">Dnpep</name>
</gene>
<dbReference type="SUPFAM" id="SSF53187">
    <property type="entry name" value="Zn-dependent exopeptidases"/>
    <property type="match status" value="1"/>
</dbReference>
<name>A0A6F9DBF5_9ASCI</name>
<evidence type="ECO:0000313" key="14">
    <source>
        <dbReference type="EMBL" id="CAB3239322.1"/>
    </source>
</evidence>
<evidence type="ECO:0000256" key="2">
    <source>
        <dbReference type="ARBA" id="ARBA00001947"/>
    </source>
</evidence>
<dbReference type="CDD" id="cd05658">
    <property type="entry name" value="M18_DAP"/>
    <property type="match status" value="1"/>
</dbReference>
<protein>
    <recommendedName>
        <fullName evidence="6">Aspartyl aminopeptidase</fullName>
        <ecNumber evidence="5">3.4.11.21</ecNumber>
    </recommendedName>
</protein>
<keyword evidence="10 13" id="KW-0378">Hydrolase</keyword>
<dbReference type="PANTHER" id="PTHR28570:SF3">
    <property type="entry name" value="ASPARTYL AMINOPEPTIDASE"/>
    <property type="match status" value="1"/>
</dbReference>
<sequence>MANKTASLKVARDFIKFVDACPSPYQVVEECKSRLVSAGFKEIRERDHWNVKPNDKCFVTRNQSTIIAFAVGGQYKPGNGYAIVGAHTDSPCLRVKVKSTRVKQGFIQVGTECYGGGNWPSWFDRDLKVAGRLLVRDEKNVIQSKLVHIDRPVMRVPHLAIHLQREMNDKFSTNKETQLVPILATQSGFQLNQCGEAKSEATGCSAKHHSAFIQMLSQEVNASPDQIVDLDLFLADYQPSAIGGVLEDFIFAPRLDNLLSSYCSLVGLIESCNAGLDKETSIRMVALFDNEEVGSQSAQGAGSSITEYVMRRLSADTQNSTAFEESIPKSMMISADMAHGIHPNYADKHEENFKPTFDGGPVIKTNNNQRYATTAITATIVREAARYADVPVQDVMVRNDSPCGSTIGPILSTRLGMRTADVGAAQLSMHSCREVCGVYAPEQCLKLYRAFYENFTKIDAALNAE</sequence>
<keyword evidence="9 13" id="KW-0479">Metal-binding</keyword>
<evidence type="ECO:0000256" key="11">
    <source>
        <dbReference type="ARBA" id="ARBA00022833"/>
    </source>
</evidence>
<dbReference type="InterPro" id="IPR001948">
    <property type="entry name" value="Peptidase_M18"/>
</dbReference>
<proteinExistence type="evidence at transcript level"/>
<keyword evidence="12 13" id="KW-0482">Metalloprotease</keyword>
<dbReference type="AlphaFoldDB" id="A0A6F9DBF5"/>
<dbReference type="PRINTS" id="PR00932">
    <property type="entry name" value="AMINO1PTASE"/>
</dbReference>
<evidence type="ECO:0000256" key="5">
    <source>
        <dbReference type="ARBA" id="ARBA00011965"/>
    </source>
</evidence>
<dbReference type="GO" id="GO:0006508">
    <property type="term" value="P:proteolysis"/>
    <property type="evidence" value="ECO:0007669"/>
    <property type="project" value="UniProtKB-KW"/>
</dbReference>
<dbReference type="InterPro" id="IPR023358">
    <property type="entry name" value="Peptidase_M18_dom2"/>
</dbReference>
<evidence type="ECO:0000256" key="4">
    <source>
        <dbReference type="ARBA" id="ARBA00011395"/>
    </source>
</evidence>
<evidence type="ECO:0000256" key="13">
    <source>
        <dbReference type="RuleBase" id="RU004386"/>
    </source>
</evidence>
<evidence type="ECO:0000256" key="1">
    <source>
        <dbReference type="ARBA" id="ARBA00001335"/>
    </source>
</evidence>
<comment type="similarity">
    <text evidence="3 13">Belongs to the peptidase M18 family.</text>
</comment>
<dbReference type="SUPFAM" id="SSF101821">
    <property type="entry name" value="Aminopeptidase/glucanase lid domain"/>
    <property type="match status" value="1"/>
</dbReference>
<organism evidence="14">
    <name type="scientific">Phallusia mammillata</name>
    <dbReference type="NCBI Taxonomy" id="59560"/>
    <lineage>
        <taxon>Eukaryota</taxon>
        <taxon>Metazoa</taxon>
        <taxon>Chordata</taxon>
        <taxon>Tunicata</taxon>
        <taxon>Ascidiacea</taxon>
        <taxon>Phlebobranchia</taxon>
        <taxon>Ascidiidae</taxon>
        <taxon>Phallusia</taxon>
    </lineage>
</organism>
<dbReference type="FunFam" id="2.30.250.10:FF:000001">
    <property type="entry name" value="Aspartyl aminopeptidase 1"/>
    <property type="match status" value="1"/>
</dbReference>
<accession>A0A6F9DBF5</accession>
<dbReference type="GO" id="GO:0008237">
    <property type="term" value="F:metallopeptidase activity"/>
    <property type="evidence" value="ECO:0007669"/>
    <property type="project" value="UniProtKB-KW"/>
</dbReference>
<evidence type="ECO:0000256" key="7">
    <source>
        <dbReference type="ARBA" id="ARBA00022438"/>
    </source>
</evidence>
<keyword evidence="7 13" id="KW-0031">Aminopeptidase</keyword>
<dbReference type="Gene3D" id="2.30.250.10">
    <property type="entry name" value="Aminopeptidase i, Domain 2"/>
    <property type="match status" value="1"/>
</dbReference>
<comment type="catalytic activity">
    <reaction evidence="1">
        <text>Release of an N-terminal aspartate or glutamate from a peptide, with a preference for aspartate.</text>
        <dbReference type="EC" id="3.4.11.21"/>
    </reaction>
</comment>
<dbReference type="Pfam" id="PF02127">
    <property type="entry name" value="Peptidase_M18"/>
    <property type="match status" value="1"/>
</dbReference>
<dbReference type="GO" id="GO:0004177">
    <property type="term" value="F:aminopeptidase activity"/>
    <property type="evidence" value="ECO:0007669"/>
    <property type="project" value="UniProtKB-KW"/>
</dbReference>
<comment type="subunit">
    <text evidence="4">Tetrahedron-shaped homododecamer built from six homodimers.</text>
</comment>
<dbReference type="NCBIfam" id="NF002759">
    <property type="entry name" value="PRK02813.1"/>
    <property type="match status" value="1"/>
</dbReference>
<evidence type="ECO:0000256" key="12">
    <source>
        <dbReference type="ARBA" id="ARBA00023049"/>
    </source>
</evidence>
<evidence type="ECO:0000256" key="8">
    <source>
        <dbReference type="ARBA" id="ARBA00022670"/>
    </source>
</evidence>
<dbReference type="Gene3D" id="3.40.630.10">
    <property type="entry name" value="Zn peptidases"/>
    <property type="match status" value="1"/>
</dbReference>
<dbReference type="GO" id="GO:0008270">
    <property type="term" value="F:zinc ion binding"/>
    <property type="evidence" value="ECO:0007669"/>
    <property type="project" value="InterPro"/>
</dbReference>
<evidence type="ECO:0000256" key="10">
    <source>
        <dbReference type="ARBA" id="ARBA00022801"/>
    </source>
</evidence>
<dbReference type="EMBL" id="LR784617">
    <property type="protein sequence ID" value="CAB3239322.1"/>
    <property type="molecule type" value="mRNA"/>
</dbReference>
<dbReference type="GO" id="GO:0005737">
    <property type="term" value="C:cytoplasm"/>
    <property type="evidence" value="ECO:0007669"/>
    <property type="project" value="UniProtKB-ARBA"/>
</dbReference>
<evidence type="ECO:0000256" key="6">
    <source>
        <dbReference type="ARBA" id="ARBA00015118"/>
    </source>
</evidence>
<evidence type="ECO:0000256" key="9">
    <source>
        <dbReference type="ARBA" id="ARBA00022723"/>
    </source>
</evidence>
<reference evidence="14" key="1">
    <citation type="submission" date="2020-04" db="EMBL/GenBank/DDBJ databases">
        <authorList>
            <person name="Neveu A P."/>
        </authorList>
    </citation>
    <scope>NUCLEOTIDE SEQUENCE</scope>
    <source>
        <tissue evidence="14">Whole embryo</tissue>
    </source>
</reference>
<comment type="cofactor">
    <cofactor evidence="2">
        <name>Zn(2+)</name>
        <dbReference type="ChEBI" id="CHEBI:29105"/>
    </cofactor>
</comment>